<dbReference type="SUPFAM" id="SSF55729">
    <property type="entry name" value="Acyl-CoA N-acyltransferases (Nat)"/>
    <property type="match status" value="1"/>
</dbReference>
<dbReference type="InterPro" id="IPR016181">
    <property type="entry name" value="Acyl_CoA_acyltransferase"/>
</dbReference>
<keyword evidence="5" id="KW-1185">Reference proteome</keyword>
<dbReference type="GO" id="GO:0016747">
    <property type="term" value="F:acyltransferase activity, transferring groups other than amino-acyl groups"/>
    <property type="evidence" value="ECO:0007669"/>
    <property type="project" value="InterPro"/>
</dbReference>
<keyword evidence="2" id="KW-0012">Acyltransferase</keyword>
<proteinExistence type="predicted"/>
<dbReference type="PROSITE" id="PS51186">
    <property type="entry name" value="GNAT"/>
    <property type="match status" value="1"/>
</dbReference>
<accession>A0A1H8T9F9</accession>
<dbReference type="OrthoDB" id="9799092at2"/>
<dbReference type="InterPro" id="IPR050680">
    <property type="entry name" value="YpeA/RimI_acetyltransf"/>
</dbReference>
<dbReference type="STRING" id="872970.SAMN04488134_11541"/>
<dbReference type="RefSeq" id="WP_091500116.1">
    <property type="nucleotide sequence ID" value="NZ_FODJ01000015.1"/>
</dbReference>
<dbReference type="Proteomes" id="UP000199300">
    <property type="component" value="Unassembled WGS sequence"/>
</dbReference>
<dbReference type="InterPro" id="IPR000182">
    <property type="entry name" value="GNAT_dom"/>
</dbReference>
<gene>
    <name evidence="4" type="ORF">SAMN04488134_11541</name>
</gene>
<keyword evidence="1" id="KW-0808">Transferase</keyword>
<reference evidence="4 5" key="1">
    <citation type="submission" date="2016-10" db="EMBL/GenBank/DDBJ databases">
        <authorList>
            <person name="de Groot N.N."/>
        </authorList>
    </citation>
    <scope>NUCLEOTIDE SEQUENCE [LARGE SCALE GENOMIC DNA]</scope>
    <source>
        <strain evidence="4 5">CGMCC 1.10434</strain>
    </source>
</reference>
<dbReference type="EMBL" id="FODJ01000015">
    <property type="protein sequence ID" value="SEO87769.1"/>
    <property type="molecule type" value="Genomic_DNA"/>
</dbReference>
<dbReference type="PANTHER" id="PTHR43420">
    <property type="entry name" value="ACETYLTRANSFERASE"/>
    <property type="match status" value="1"/>
</dbReference>
<evidence type="ECO:0000313" key="5">
    <source>
        <dbReference type="Proteomes" id="UP000199300"/>
    </source>
</evidence>
<evidence type="ECO:0000313" key="4">
    <source>
        <dbReference type="EMBL" id="SEO87769.1"/>
    </source>
</evidence>
<keyword evidence="4" id="KW-0689">Ribosomal protein</keyword>
<evidence type="ECO:0000259" key="3">
    <source>
        <dbReference type="PROSITE" id="PS51186"/>
    </source>
</evidence>
<evidence type="ECO:0000256" key="2">
    <source>
        <dbReference type="ARBA" id="ARBA00023315"/>
    </source>
</evidence>
<dbReference type="Pfam" id="PF00583">
    <property type="entry name" value="Acetyltransf_1"/>
    <property type="match status" value="1"/>
</dbReference>
<name>A0A1H8T9F9_9BACI</name>
<sequence>MEIRQLKSNDAESYLAIRLEALQNSHEAFATSYGEEKNQTENSYHDRLSSETTFTFGAFIDKQLVGVITLVRETLVKLSHRANLVAMYIKPEARGKGIGKLLVNSAIGQAAQLDGLEQIYLSVVTTNQSAKQLYLATGFEVVGKQLRALKWQDRYYDEEQMVYYLK</sequence>
<keyword evidence="4" id="KW-0687">Ribonucleoprotein</keyword>
<feature type="domain" description="N-acetyltransferase" evidence="3">
    <location>
        <begin position="1"/>
        <end position="166"/>
    </location>
</feature>
<evidence type="ECO:0000256" key="1">
    <source>
        <dbReference type="ARBA" id="ARBA00022679"/>
    </source>
</evidence>
<dbReference type="CDD" id="cd04301">
    <property type="entry name" value="NAT_SF"/>
    <property type="match status" value="1"/>
</dbReference>
<protein>
    <submittedName>
        <fullName evidence="4">Ribosomal protein S18 acetylase RimI</fullName>
    </submittedName>
</protein>
<dbReference type="AlphaFoldDB" id="A0A1H8T9F9"/>
<dbReference type="GO" id="GO:0005840">
    <property type="term" value="C:ribosome"/>
    <property type="evidence" value="ECO:0007669"/>
    <property type="project" value="UniProtKB-KW"/>
</dbReference>
<dbReference type="Gene3D" id="3.40.630.30">
    <property type="match status" value="1"/>
</dbReference>
<organism evidence="4 5">
    <name type="scientific">Amphibacillus marinus</name>
    <dbReference type="NCBI Taxonomy" id="872970"/>
    <lineage>
        <taxon>Bacteria</taxon>
        <taxon>Bacillati</taxon>
        <taxon>Bacillota</taxon>
        <taxon>Bacilli</taxon>
        <taxon>Bacillales</taxon>
        <taxon>Bacillaceae</taxon>
        <taxon>Amphibacillus</taxon>
    </lineage>
</organism>